<evidence type="ECO:0000313" key="1">
    <source>
        <dbReference type="EMBL" id="PRX57106.1"/>
    </source>
</evidence>
<sequence>MKKCIILFLILVVTLILASISEQQELKIEPEWKELAVKE</sequence>
<name>A0A2T0MHU5_9FLAO</name>
<dbReference type="Proteomes" id="UP000237640">
    <property type="component" value="Unassembled WGS sequence"/>
</dbReference>
<gene>
    <name evidence="1" type="ORF">CLV81_1107</name>
</gene>
<reference evidence="1 2" key="1">
    <citation type="submission" date="2018-03" db="EMBL/GenBank/DDBJ databases">
        <title>Genomic Encyclopedia of Archaeal and Bacterial Type Strains, Phase II (KMG-II): from individual species to whole genera.</title>
        <authorList>
            <person name="Goeker M."/>
        </authorList>
    </citation>
    <scope>NUCLEOTIDE SEQUENCE [LARGE SCALE GENOMIC DNA]</scope>
    <source>
        <strain evidence="1 2">DSM 25027</strain>
    </source>
</reference>
<evidence type="ECO:0000313" key="2">
    <source>
        <dbReference type="Proteomes" id="UP000237640"/>
    </source>
</evidence>
<comment type="caution">
    <text evidence="1">The sequence shown here is derived from an EMBL/GenBank/DDBJ whole genome shotgun (WGS) entry which is preliminary data.</text>
</comment>
<dbReference type="EMBL" id="PVYX01000001">
    <property type="protein sequence ID" value="PRX57106.1"/>
    <property type="molecule type" value="Genomic_DNA"/>
</dbReference>
<protein>
    <submittedName>
        <fullName evidence="1">Uncharacterized protein</fullName>
    </submittedName>
</protein>
<dbReference type="AlphaFoldDB" id="A0A2T0MHU5"/>
<proteinExistence type="predicted"/>
<accession>A0A2T0MHU5</accession>
<organism evidence="1 2">
    <name type="scientific">Flagellimonas meridianipacifica</name>
    <dbReference type="NCBI Taxonomy" id="1080225"/>
    <lineage>
        <taxon>Bacteria</taxon>
        <taxon>Pseudomonadati</taxon>
        <taxon>Bacteroidota</taxon>
        <taxon>Flavobacteriia</taxon>
        <taxon>Flavobacteriales</taxon>
        <taxon>Flavobacteriaceae</taxon>
        <taxon>Flagellimonas</taxon>
    </lineage>
</organism>
<keyword evidence="2" id="KW-1185">Reference proteome</keyword>